<dbReference type="SUPFAM" id="SSF48452">
    <property type="entry name" value="TPR-like"/>
    <property type="match status" value="1"/>
</dbReference>
<evidence type="ECO:0000313" key="5">
    <source>
        <dbReference type="Proteomes" id="UP000014540"/>
    </source>
</evidence>
<dbReference type="STRING" id="1193011.LEP1GSC058_1602"/>
<dbReference type="RefSeq" id="WP_016548918.1">
    <property type="nucleotide sequence ID" value="NZ_AKWZ02000006.1"/>
</dbReference>
<keyword evidence="2 3" id="KW-0802">TPR repeat</keyword>
<evidence type="ECO:0000256" key="1">
    <source>
        <dbReference type="ARBA" id="ARBA00022737"/>
    </source>
</evidence>
<dbReference type="PROSITE" id="PS50005">
    <property type="entry name" value="TPR"/>
    <property type="match status" value="2"/>
</dbReference>
<dbReference type="Pfam" id="PF00515">
    <property type="entry name" value="TPR_1"/>
    <property type="match status" value="1"/>
</dbReference>
<dbReference type="Proteomes" id="UP000014540">
    <property type="component" value="Unassembled WGS sequence"/>
</dbReference>
<gene>
    <name evidence="4" type="ORF">LEP1GSC058_1602</name>
</gene>
<proteinExistence type="predicted"/>
<organism evidence="4 5">
    <name type="scientific">Leptospira fainei serovar Hurstbridge str. BUT 6</name>
    <dbReference type="NCBI Taxonomy" id="1193011"/>
    <lineage>
        <taxon>Bacteria</taxon>
        <taxon>Pseudomonadati</taxon>
        <taxon>Spirochaetota</taxon>
        <taxon>Spirochaetia</taxon>
        <taxon>Leptospirales</taxon>
        <taxon>Leptospiraceae</taxon>
        <taxon>Leptospira</taxon>
    </lineage>
</organism>
<reference evidence="4" key="1">
    <citation type="submission" date="2013-04" db="EMBL/GenBank/DDBJ databases">
        <authorList>
            <person name="Harkins D.M."/>
            <person name="Durkin A.S."/>
            <person name="Selengut J.D."/>
            <person name="Sanka R."/>
            <person name="DePew J."/>
            <person name="Purushe J."/>
            <person name="Ahmed A."/>
            <person name="van der Linden H."/>
            <person name="Goris M.G.A."/>
            <person name="Hartskeerl R.A."/>
            <person name="Vinetz J.M."/>
            <person name="Sutton G.G."/>
            <person name="Nelson W.C."/>
            <person name="Fouts D.E."/>
        </authorList>
    </citation>
    <scope>NUCLEOTIDE SEQUENCE [LARGE SCALE GENOMIC DNA]</scope>
    <source>
        <strain evidence="4">BUT 6</strain>
    </source>
</reference>
<dbReference type="InterPro" id="IPR050498">
    <property type="entry name" value="Ycf3"/>
</dbReference>
<protein>
    <submittedName>
        <fullName evidence="4">Tetratricopeptide repeat protein</fullName>
    </submittedName>
</protein>
<sequence>MELIKRTFYLYVFISILNTCNFRDPVIQKGWELNRQGIELLQTNPEKALNKFLAAQKLIPEIPDFPANAGLAYMNLSKDKEALEKFSEAIKVDPDYFKAYYNQGNIFEKLGNHIRAIESYKKALQIAPDMPEIIYSLAQAYENSGNKKLAIENYTYFIEIARTSVETDISQAKKKIETLSEEERQ</sequence>
<evidence type="ECO:0000256" key="2">
    <source>
        <dbReference type="ARBA" id="ARBA00022803"/>
    </source>
</evidence>
<dbReference type="EMBL" id="AKWZ02000006">
    <property type="protein sequence ID" value="EPG74844.1"/>
    <property type="molecule type" value="Genomic_DNA"/>
</dbReference>
<dbReference type="Gene3D" id="1.25.40.10">
    <property type="entry name" value="Tetratricopeptide repeat domain"/>
    <property type="match status" value="2"/>
</dbReference>
<feature type="repeat" description="TPR" evidence="3">
    <location>
        <begin position="97"/>
        <end position="130"/>
    </location>
</feature>
<dbReference type="AlphaFoldDB" id="S3V2H6"/>
<accession>S3V2H6</accession>
<dbReference type="InterPro" id="IPR019734">
    <property type="entry name" value="TPR_rpt"/>
</dbReference>
<dbReference type="InterPro" id="IPR011990">
    <property type="entry name" value="TPR-like_helical_dom_sf"/>
</dbReference>
<dbReference type="PANTHER" id="PTHR44858">
    <property type="entry name" value="TETRATRICOPEPTIDE REPEAT PROTEIN 6"/>
    <property type="match status" value="1"/>
</dbReference>
<dbReference type="PROSITE" id="PS50293">
    <property type="entry name" value="TPR_REGION"/>
    <property type="match status" value="1"/>
</dbReference>
<name>S3V2H6_9LEPT</name>
<keyword evidence="5" id="KW-1185">Reference proteome</keyword>
<evidence type="ECO:0000313" key="4">
    <source>
        <dbReference type="EMBL" id="EPG74844.1"/>
    </source>
</evidence>
<evidence type="ECO:0000256" key="3">
    <source>
        <dbReference type="PROSITE-ProRule" id="PRU00339"/>
    </source>
</evidence>
<keyword evidence="1" id="KW-0677">Repeat</keyword>
<dbReference type="Pfam" id="PF13181">
    <property type="entry name" value="TPR_8"/>
    <property type="match status" value="2"/>
</dbReference>
<dbReference type="SMART" id="SM00028">
    <property type="entry name" value="TPR"/>
    <property type="match status" value="3"/>
</dbReference>
<dbReference type="PANTHER" id="PTHR44858:SF1">
    <property type="entry name" value="UDP-N-ACETYLGLUCOSAMINE--PEPTIDE N-ACETYLGLUCOSAMINYLTRANSFERASE SPINDLY-RELATED"/>
    <property type="match status" value="1"/>
</dbReference>
<feature type="repeat" description="TPR" evidence="3">
    <location>
        <begin position="63"/>
        <end position="96"/>
    </location>
</feature>
<comment type="caution">
    <text evidence="4">The sequence shown here is derived from an EMBL/GenBank/DDBJ whole genome shotgun (WGS) entry which is preliminary data.</text>
</comment>